<reference evidence="1 2" key="1">
    <citation type="submission" date="2018-06" db="EMBL/GenBank/DDBJ databases">
        <title>A transcriptomic atlas of mushroom development highlights an independent origin of complex multicellularity.</title>
        <authorList>
            <consortium name="DOE Joint Genome Institute"/>
            <person name="Krizsan K."/>
            <person name="Almasi E."/>
            <person name="Merenyi Z."/>
            <person name="Sahu N."/>
            <person name="Viragh M."/>
            <person name="Koszo T."/>
            <person name="Mondo S."/>
            <person name="Kiss B."/>
            <person name="Balint B."/>
            <person name="Kues U."/>
            <person name="Barry K."/>
            <person name="Hegedus J.C."/>
            <person name="Henrissat B."/>
            <person name="Johnson J."/>
            <person name="Lipzen A."/>
            <person name="Ohm R."/>
            <person name="Nagy I."/>
            <person name="Pangilinan J."/>
            <person name="Yan J."/>
            <person name="Xiong Y."/>
            <person name="Grigoriev I.V."/>
            <person name="Hibbett D.S."/>
            <person name="Nagy L.G."/>
        </authorList>
    </citation>
    <scope>NUCLEOTIDE SEQUENCE [LARGE SCALE GENOMIC DNA]</scope>
    <source>
        <strain evidence="1 2">SZMC22713</strain>
    </source>
</reference>
<dbReference type="EMBL" id="ML170444">
    <property type="protein sequence ID" value="TDL13867.1"/>
    <property type="molecule type" value="Genomic_DNA"/>
</dbReference>
<evidence type="ECO:0000313" key="2">
    <source>
        <dbReference type="Proteomes" id="UP000294933"/>
    </source>
</evidence>
<keyword evidence="2" id="KW-1185">Reference proteome</keyword>
<dbReference type="Proteomes" id="UP000294933">
    <property type="component" value="Unassembled WGS sequence"/>
</dbReference>
<dbReference type="AlphaFoldDB" id="A0A4Y7PES5"/>
<sequence length="120" mass="13355">MFETMLATASTPNVVNWEKTARCQGGNEERSDPSHPIRMAYQQVTHSKIVVPKLAVHLKEILVWGRHSRSNSDALKIFTSHIPSYAPPPSVTVGHNDGGAKWKLQNMCLRMDGNYGADIQ</sequence>
<evidence type="ECO:0000313" key="1">
    <source>
        <dbReference type="EMBL" id="TDL13867.1"/>
    </source>
</evidence>
<proteinExistence type="predicted"/>
<dbReference type="VEuPathDB" id="FungiDB:BD410DRAFT_868676"/>
<organism evidence="1 2">
    <name type="scientific">Rickenella mellea</name>
    <dbReference type="NCBI Taxonomy" id="50990"/>
    <lineage>
        <taxon>Eukaryota</taxon>
        <taxon>Fungi</taxon>
        <taxon>Dikarya</taxon>
        <taxon>Basidiomycota</taxon>
        <taxon>Agaricomycotina</taxon>
        <taxon>Agaricomycetes</taxon>
        <taxon>Hymenochaetales</taxon>
        <taxon>Rickenellaceae</taxon>
        <taxon>Rickenella</taxon>
    </lineage>
</organism>
<accession>A0A4Y7PES5</accession>
<protein>
    <submittedName>
        <fullName evidence="1">Uncharacterized protein</fullName>
    </submittedName>
</protein>
<name>A0A4Y7PES5_9AGAM</name>
<gene>
    <name evidence="1" type="ORF">BD410DRAFT_868676</name>
</gene>